<evidence type="ECO:0000256" key="1">
    <source>
        <dbReference type="SAM" id="MobiDB-lite"/>
    </source>
</evidence>
<dbReference type="GO" id="GO:0005634">
    <property type="term" value="C:nucleus"/>
    <property type="evidence" value="ECO:0007669"/>
    <property type="project" value="TreeGrafter"/>
</dbReference>
<reference evidence="2" key="1">
    <citation type="submission" date="2025-08" db="UniProtKB">
        <authorList>
            <consortium name="Ensembl"/>
        </authorList>
    </citation>
    <scope>IDENTIFICATION</scope>
</reference>
<reference evidence="2" key="2">
    <citation type="submission" date="2025-09" db="UniProtKB">
        <authorList>
            <consortium name="Ensembl"/>
        </authorList>
    </citation>
    <scope>IDENTIFICATION</scope>
</reference>
<feature type="region of interest" description="Disordered" evidence="1">
    <location>
        <begin position="152"/>
        <end position="178"/>
    </location>
</feature>
<dbReference type="PANTHER" id="PTHR12387">
    <property type="entry name" value="26S PROTEASOME NON-ATPASE REGULATORY SUBUNIT 8"/>
    <property type="match status" value="1"/>
</dbReference>
<feature type="region of interest" description="Disordered" evidence="1">
    <location>
        <begin position="110"/>
        <end position="138"/>
    </location>
</feature>
<keyword evidence="3" id="KW-1185">Reference proteome</keyword>
<dbReference type="GO" id="GO:0008541">
    <property type="term" value="C:proteasome regulatory particle, lid subcomplex"/>
    <property type="evidence" value="ECO:0007669"/>
    <property type="project" value="TreeGrafter"/>
</dbReference>
<evidence type="ECO:0000313" key="2">
    <source>
        <dbReference type="Ensembl" id="ENSSCAP00000002069.1"/>
    </source>
</evidence>
<dbReference type="Proteomes" id="UP000694409">
    <property type="component" value="Unassembled WGS sequence"/>
</dbReference>
<dbReference type="InterPro" id="IPR006746">
    <property type="entry name" value="26S_Psome_Rpn12"/>
</dbReference>
<sequence length="190" mass="20806">SAALAVKRARGRKAPVAKRGALAAAGLYEQLKGEWGRKSPNLAKCGEALGRLKVALLDLNFLPTSGSAMTKQQLILARECPKKGPKYPKNISQKWPKILLKSLPKMAQNTPKITPQNGQNTPKINPKNGPKYPKNISQKWPKIPLKSIPKMAQNTPKITPQNGPKSPQNYLPKSAQNSCKILKKIPPKIL</sequence>
<evidence type="ECO:0000313" key="3">
    <source>
        <dbReference type="Proteomes" id="UP000694409"/>
    </source>
</evidence>
<feature type="compositionally biased region" description="Polar residues" evidence="1">
    <location>
        <begin position="110"/>
        <end position="123"/>
    </location>
</feature>
<proteinExistence type="predicted"/>
<dbReference type="GeneTree" id="ENSGT00960000191238"/>
<accession>A0A8C9L426</accession>
<dbReference type="GO" id="GO:0005829">
    <property type="term" value="C:cytosol"/>
    <property type="evidence" value="ECO:0007669"/>
    <property type="project" value="TreeGrafter"/>
</dbReference>
<dbReference type="GO" id="GO:0043161">
    <property type="term" value="P:proteasome-mediated ubiquitin-dependent protein catabolic process"/>
    <property type="evidence" value="ECO:0007669"/>
    <property type="project" value="TreeGrafter"/>
</dbReference>
<organism evidence="2 3">
    <name type="scientific">Serinus canaria</name>
    <name type="common">Island canary</name>
    <name type="synonym">Fringilla canaria</name>
    <dbReference type="NCBI Taxonomy" id="9135"/>
    <lineage>
        <taxon>Eukaryota</taxon>
        <taxon>Metazoa</taxon>
        <taxon>Chordata</taxon>
        <taxon>Craniata</taxon>
        <taxon>Vertebrata</taxon>
        <taxon>Euteleostomi</taxon>
        <taxon>Archelosauria</taxon>
        <taxon>Archosauria</taxon>
        <taxon>Dinosauria</taxon>
        <taxon>Saurischia</taxon>
        <taxon>Theropoda</taxon>
        <taxon>Coelurosauria</taxon>
        <taxon>Aves</taxon>
        <taxon>Neognathae</taxon>
        <taxon>Neoaves</taxon>
        <taxon>Telluraves</taxon>
        <taxon>Australaves</taxon>
        <taxon>Passeriformes</taxon>
        <taxon>Passeroidea</taxon>
        <taxon>Fringillidae</taxon>
        <taxon>Carduelinae</taxon>
        <taxon>Serinus</taxon>
    </lineage>
</organism>
<dbReference type="PANTHER" id="PTHR12387:SF0">
    <property type="entry name" value="26S PROTEASOME NON-ATPASE REGULATORY SUBUNIT 8"/>
    <property type="match status" value="1"/>
</dbReference>
<dbReference type="AlphaFoldDB" id="A0A8C9L426"/>
<name>A0A8C9L426_SERCA</name>
<protein>
    <submittedName>
        <fullName evidence="2">Uncharacterized protein</fullName>
    </submittedName>
</protein>
<dbReference type="Ensembl" id="ENSSCAT00000002440.1">
    <property type="protein sequence ID" value="ENSSCAP00000002069.1"/>
    <property type="gene ID" value="ENSSCAG00000001793.1"/>
</dbReference>